<dbReference type="InterPro" id="IPR011010">
    <property type="entry name" value="DNA_brk_join_enz"/>
</dbReference>
<dbReference type="InterPro" id="IPR013762">
    <property type="entry name" value="Integrase-like_cat_sf"/>
</dbReference>
<evidence type="ECO:0000256" key="2">
    <source>
        <dbReference type="SAM" id="MobiDB-lite"/>
    </source>
</evidence>
<organism evidence="3 4">
    <name type="scientific">Symbiodinium necroappetens</name>
    <dbReference type="NCBI Taxonomy" id="1628268"/>
    <lineage>
        <taxon>Eukaryota</taxon>
        <taxon>Sar</taxon>
        <taxon>Alveolata</taxon>
        <taxon>Dinophyceae</taxon>
        <taxon>Suessiales</taxon>
        <taxon>Symbiodiniaceae</taxon>
        <taxon>Symbiodinium</taxon>
    </lineage>
</organism>
<dbReference type="AlphaFoldDB" id="A0A813CIU8"/>
<feature type="compositionally biased region" description="Low complexity" evidence="2">
    <location>
        <begin position="111"/>
        <end position="127"/>
    </location>
</feature>
<evidence type="ECO:0000313" key="4">
    <source>
        <dbReference type="Proteomes" id="UP000601435"/>
    </source>
</evidence>
<feature type="region of interest" description="Disordered" evidence="2">
    <location>
        <begin position="106"/>
        <end position="127"/>
    </location>
</feature>
<dbReference type="Gene3D" id="1.10.443.10">
    <property type="entry name" value="Intergrase catalytic core"/>
    <property type="match status" value="1"/>
</dbReference>
<keyword evidence="1" id="KW-0233">DNA recombination</keyword>
<feature type="non-terminal residue" evidence="3">
    <location>
        <position position="1"/>
    </location>
</feature>
<accession>A0A813CIU8</accession>
<keyword evidence="4" id="KW-1185">Reference proteome</keyword>
<dbReference type="GO" id="GO:0006310">
    <property type="term" value="P:DNA recombination"/>
    <property type="evidence" value="ECO:0007669"/>
    <property type="project" value="UniProtKB-KW"/>
</dbReference>
<dbReference type="EMBL" id="CAJNJA010096219">
    <property type="protein sequence ID" value="CAE7942300.1"/>
    <property type="molecule type" value="Genomic_DNA"/>
</dbReference>
<name>A0A813CIU8_9DINO</name>
<protein>
    <submittedName>
        <fullName evidence="3">HmgA protein</fullName>
    </submittedName>
</protein>
<dbReference type="GO" id="GO:0003677">
    <property type="term" value="F:DNA binding"/>
    <property type="evidence" value="ECO:0007669"/>
    <property type="project" value="InterPro"/>
</dbReference>
<dbReference type="OrthoDB" id="423788at2759"/>
<feature type="non-terminal residue" evidence="3">
    <location>
        <position position="1147"/>
    </location>
</feature>
<evidence type="ECO:0000313" key="3">
    <source>
        <dbReference type="EMBL" id="CAE7942300.1"/>
    </source>
</evidence>
<dbReference type="Proteomes" id="UP000601435">
    <property type="component" value="Unassembled WGS sequence"/>
</dbReference>
<sequence length="1147" mass="126451">DIAILNYGERPTTWHMRVLLTPTTDDNWVILTPDLDVYEEQMSRDNPDLVGFHHCGPDGALPPRIHVGSVYAFAPLTPQALRGYMAQGRAEAAQILSERGAPAVGATQEQPAAGVVGEPAGAPAAAADPNDTWIAAEDGVAYKKGDVISTDPAPLPVGHVRRGDKGVIPDGSGFLLVRKVPASEVFKHKMHDIRVLPVTFDGQGVRRKEFTTAVSQMNDDPPLGGGLQLAGPSSALKLLKDMRDQQFTPSTFHEHWVRSSEIPKGDRSIYEHEVLSRILDSMILVDQLNIPALQSAELIFRRLQVIRQAHKASPGNPDYSSADHYMGWKYKKVAAGVDSDLSAYVANELKSEATILKEARWRLHMSGDGGARAVAEGGSSSARALLQCQKKAAQHEVFKATARCQLPAKILTEREAVKELLQQSLSYDGTEATTTTVRPYERGLVSIPSGGHSAVKLDSVLDDSGRDIVEDPARCMLLSAEEWGQVAEEQAGFTPYMDSKLKGDPLLYCSFVKDLIDSGMVEFTLILDCRGVNRRFRPPPPMALGSGSSWSQLSIEKGGVWGEIFGMDLIVKAGFSRLTFDRVLVDNKPAPDLSTGEPVILPYADNLNVAGIDRDKVQAAKDGAVARLRSLGFLVHEEIDASDVVQSLGFLVDGRRGTVTPIPDRLSRVIQCCQWLARRPRVTTKAVQKILGHCVHFMMLNRGWMAGSASPDLLRGPDKAVVREGYSVRSAAAFSAFKLRSELRWFAGGFPVSGTLPTLDLDVGKIFASLMLLGMSTRVADAVVHQPPLRLSVDHKEMPLLLGSQEVRKRNCGLAFQVQTLETLEPDSRAARAQKRQKYLQVTASAPRFQGQTRLEQAAISTEASKDYRQRVQTFQNFVKAFKLNIQDVTKFDNAFCTFLNHMFEEGYDIGEGTKSWAAVLDAYPGFSRKEMLPRSRRALQGWNKLDPGRTRPPLPWPLIAALIISLLQRGRLRAALAIMLMFVAYLRPGEALGLHQGDLVNPTPVHPHFTLNLHPEERQESSKTGLANETVMLDSTTIPFLGSMLKSLCSGKTSDSLLQLGYNDLRNQWQEALRLLGLPSNYAVLYQLRHSGPSHDQLNRLRTLKEIKMRGRWESDKSVKRYEAHARVNQEFQKLPATVQAHALKA</sequence>
<proteinExistence type="predicted"/>
<reference evidence="3" key="1">
    <citation type="submission" date="2021-02" db="EMBL/GenBank/DDBJ databases">
        <authorList>
            <person name="Dougan E. K."/>
            <person name="Rhodes N."/>
            <person name="Thang M."/>
            <person name="Chan C."/>
        </authorList>
    </citation>
    <scope>NUCLEOTIDE SEQUENCE</scope>
</reference>
<dbReference type="GO" id="GO:0015074">
    <property type="term" value="P:DNA integration"/>
    <property type="evidence" value="ECO:0007669"/>
    <property type="project" value="InterPro"/>
</dbReference>
<dbReference type="SUPFAM" id="SSF56349">
    <property type="entry name" value="DNA breaking-rejoining enzymes"/>
    <property type="match status" value="1"/>
</dbReference>
<comment type="caution">
    <text evidence="3">The sequence shown here is derived from an EMBL/GenBank/DDBJ whole genome shotgun (WGS) entry which is preliminary data.</text>
</comment>
<evidence type="ECO:0000256" key="1">
    <source>
        <dbReference type="ARBA" id="ARBA00023172"/>
    </source>
</evidence>
<gene>
    <name evidence="3" type="primary">hmgA</name>
    <name evidence="3" type="ORF">SNEC2469_LOCUS34607</name>
</gene>